<reference evidence="9 10" key="1">
    <citation type="submission" date="2015-04" db="EMBL/GenBank/DDBJ databases">
        <authorList>
            <person name="Syromyatnikov M.Y."/>
            <person name="Popov V.N."/>
        </authorList>
    </citation>
    <scope>NUCLEOTIDE SEQUENCE [LARGE SCALE GENOMIC DNA]</scope>
</reference>
<keyword evidence="10" id="KW-1185">Reference proteome</keyword>
<feature type="transmembrane region" description="Helical" evidence="8">
    <location>
        <begin position="158"/>
        <end position="176"/>
    </location>
</feature>
<proteinExistence type="predicted"/>
<keyword evidence="7" id="KW-0325">Glycoprotein</keyword>
<evidence type="ECO:0000313" key="9">
    <source>
        <dbReference type="EMBL" id="CRK97648.1"/>
    </source>
</evidence>
<evidence type="ECO:0000256" key="4">
    <source>
        <dbReference type="ARBA" id="ARBA00022989"/>
    </source>
</evidence>
<evidence type="ECO:0000313" key="10">
    <source>
        <dbReference type="Proteomes" id="UP000183832"/>
    </source>
</evidence>
<dbReference type="PANTHER" id="PTHR42643">
    <property type="entry name" value="IONOTROPIC RECEPTOR 20A-RELATED"/>
    <property type="match status" value="1"/>
</dbReference>
<evidence type="ECO:0000256" key="8">
    <source>
        <dbReference type="SAM" id="Phobius"/>
    </source>
</evidence>
<evidence type="ECO:0000256" key="5">
    <source>
        <dbReference type="ARBA" id="ARBA00023136"/>
    </source>
</evidence>
<keyword evidence="3 8" id="KW-0812">Transmembrane</keyword>
<evidence type="ECO:0000256" key="7">
    <source>
        <dbReference type="ARBA" id="ARBA00023180"/>
    </source>
</evidence>
<dbReference type="GO" id="GO:0005886">
    <property type="term" value="C:plasma membrane"/>
    <property type="evidence" value="ECO:0007669"/>
    <property type="project" value="UniProtKB-SubCell"/>
</dbReference>
<keyword evidence="6" id="KW-0675">Receptor</keyword>
<dbReference type="OrthoDB" id="330671at2759"/>
<keyword evidence="2" id="KW-1003">Cell membrane</keyword>
<keyword evidence="5 8" id="KW-0472">Membrane</keyword>
<dbReference type="EMBL" id="CVRI01000047">
    <property type="protein sequence ID" value="CRK97648.1"/>
    <property type="molecule type" value="Genomic_DNA"/>
</dbReference>
<evidence type="ECO:0000256" key="3">
    <source>
        <dbReference type="ARBA" id="ARBA00022692"/>
    </source>
</evidence>
<organism evidence="9 10">
    <name type="scientific">Clunio marinus</name>
    <dbReference type="NCBI Taxonomy" id="568069"/>
    <lineage>
        <taxon>Eukaryota</taxon>
        <taxon>Metazoa</taxon>
        <taxon>Ecdysozoa</taxon>
        <taxon>Arthropoda</taxon>
        <taxon>Hexapoda</taxon>
        <taxon>Insecta</taxon>
        <taxon>Pterygota</taxon>
        <taxon>Neoptera</taxon>
        <taxon>Endopterygota</taxon>
        <taxon>Diptera</taxon>
        <taxon>Nematocera</taxon>
        <taxon>Chironomoidea</taxon>
        <taxon>Chironomidae</taxon>
        <taxon>Clunio</taxon>
    </lineage>
</organism>
<dbReference type="Proteomes" id="UP000183832">
    <property type="component" value="Unassembled WGS sequence"/>
</dbReference>
<dbReference type="STRING" id="568069.A0A1J1IBP6"/>
<comment type="subcellular location">
    <subcellularLocation>
        <location evidence="1">Cell membrane</location>
        <topology evidence="1">Multi-pass membrane protein</topology>
    </subcellularLocation>
</comment>
<dbReference type="PANTHER" id="PTHR42643:SF30">
    <property type="entry name" value="IONOTROPIC RECEPTOR 40A-RELATED"/>
    <property type="match status" value="1"/>
</dbReference>
<dbReference type="InterPro" id="IPR052192">
    <property type="entry name" value="Insect_Ionotropic_Sensory_Rcpt"/>
</dbReference>
<evidence type="ECO:0000256" key="1">
    <source>
        <dbReference type="ARBA" id="ARBA00004651"/>
    </source>
</evidence>
<gene>
    <name evidence="9" type="ORF">CLUMA_CG011033</name>
</gene>
<accession>A0A1J1IBP6</accession>
<name>A0A1J1IBP6_9DIPT</name>
<keyword evidence="4 8" id="KW-1133">Transmembrane helix</keyword>
<evidence type="ECO:0000256" key="2">
    <source>
        <dbReference type="ARBA" id="ARBA00022475"/>
    </source>
</evidence>
<dbReference type="AlphaFoldDB" id="A0A1J1IBP6"/>
<evidence type="ECO:0000256" key="6">
    <source>
        <dbReference type="ARBA" id="ARBA00023170"/>
    </source>
</evidence>
<sequence>MTLRKPLISSTEELVKKDFLFYMYPTAHNVLELDILKGRTKTTDPNGIRDLYNESTDPSFKGALLSSEAHLAFRNIEASPRKYFYSTKDPIMTQNIAIYMHKESCFSDQINLILKGIINGGFFNKWVKQYTDTDALKHKATNGHRPINFDQLSGAFEILGFLMFISLAVFLIEVILKKIKAQKNK</sequence>
<protein>
    <submittedName>
        <fullName evidence="9">CLUMA_CG011033, isoform A</fullName>
    </submittedName>
</protein>